<dbReference type="PROSITE" id="PS00933">
    <property type="entry name" value="FGGY_KINASES_1"/>
    <property type="match status" value="1"/>
</dbReference>
<comment type="similarity">
    <text evidence="2">Belongs to the FGGY kinase family.</text>
</comment>
<dbReference type="PROSITE" id="PS00445">
    <property type="entry name" value="FGGY_KINASES_2"/>
    <property type="match status" value="1"/>
</dbReference>
<evidence type="ECO:0000256" key="10">
    <source>
        <dbReference type="ARBA" id="ARBA00052101"/>
    </source>
</evidence>
<dbReference type="FunFam" id="3.30.420.40:FF:000008">
    <property type="entry name" value="Glycerol kinase"/>
    <property type="match status" value="1"/>
</dbReference>
<dbReference type="InterPro" id="IPR000577">
    <property type="entry name" value="Carb_kinase_FGGY"/>
</dbReference>
<proteinExistence type="inferred from homology"/>
<comment type="catalytic activity">
    <reaction evidence="10">
        <text>glycerol + ATP = sn-glycerol 3-phosphate + ADP + H(+)</text>
        <dbReference type="Rhea" id="RHEA:21644"/>
        <dbReference type="ChEBI" id="CHEBI:15378"/>
        <dbReference type="ChEBI" id="CHEBI:17754"/>
        <dbReference type="ChEBI" id="CHEBI:30616"/>
        <dbReference type="ChEBI" id="CHEBI:57597"/>
        <dbReference type="ChEBI" id="CHEBI:456216"/>
        <dbReference type="EC" id="2.7.1.30"/>
    </reaction>
</comment>
<accession>A0A382A1H7</accession>
<keyword evidence="5" id="KW-0547">Nucleotide-binding</keyword>
<dbReference type="InterPro" id="IPR018485">
    <property type="entry name" value="FGGY_C"/>
</dbReference>
<evidence type="ECO:0000256" key="2">
    <source>
        <dbReference type="ARBA" id="ARBA00009156"/>
    </source>
</evidence>
<dbReference type="AlphaFoldDB" id="A0A382A1H7"/>
<dbReference type="SUPFAM" id="SSF53067">
    <property type="entry name" value="Actin-like ATPase domain"/>
    <property type="match status" value="2"/>
</dbReference>
<name>A0A382A1H7_9ZZZZ</name>
<keyword evidence="4" id="KW-0808">Transferase</keyword>
<reference evidence="13" key="1">
    <citation type="submission" date="2018-05" db="EMBL/GenBank/DDBJ databases">
        <authorList>
            <person name="Lanie J.A."/>
            <person name="Ng W.-L."/>
            <person name="Kazmierczak K.M."/>
            <person name="Andrzejewski T.M."/>
            <person name="Davidsen T.M."/>
            <person name="Wayne K.J."/>
            <person name="Tettelin H."/>
            <person name="Glass J.I."/>
            <person name="Rusch D."/>
            <person name="Podicherti R."/>
            <person name="Tsui H.-C.T."/>
            <person name="Winkler M.E."/>
        </authorList>
    </citation>
    <scope>NUCLEOTIDE SEQUENCE</scope>
</reference>
<keyword evidence="8" id="KW-0067">ATP-binding</keyword>
<dbReference type="GO" id="GO:0005524">
    <property type="term" value="F:ATP binding"/>
    <property type="evidence" value="ECO:0007669"/>
    <property type="project" value="UniProtKB-KW"/>
</dbReference>
<dbReference type="Gene3D" id="3.30.420.40">
    <property type="match status" value="2"/>
</dbReference>
<sequence length="499" mass="53585">MSIPAVLAIDQGTTGSTCLVVGEDGRIYGRSYSEFTQHFPKPGWVEHDATEIWKVTSQVAREAVASASDAEVRAIGITNQRETIVLWDRESLEPVAPAIVWQDRRTAALCKELRDAGHEHEVRARTGLVLDPYFSGTKVRWLLEHYSGLRKQADAGQLAMGTIDTWLMACLTNGETHATDPTNASRTMLYNLSDGAWDEWALALLGIPAAILPEIRPSSGDFGIARGEHLGIEVPIAGVAGDQQAALFGQGCWSAGLAKNTYGTGAFLLLHTGSEPVSSRRGLLTTAACDAQGGRAFALEGSVFIAGAAIQWLRDGLCVLESAEQSEALARTLEDNEGVYFVPAFSGLGAPHWEPEARGTLVGVTRGTSRAHLVRSALESMAYGTAEVLSTMEVDSGVEMTELRVDGGAAMNDWLMTFQAGLVRVPVRRPPLVETTALGAAGLAGLAQGVWAAAEDFRLSQGKMDQFDPMMPETEAVRLKQGWARAVRAATYWARDSSE</sequence>
<feature type="domain" description="Carbohydrate kinase FGGY C-terminal" evidence="12">
    <location>
        <begin position="259"/>
        <end position="447"/>
    </location>
</feature>
<dbReference type="PANTHER" id="PTHR10196">
    <property type="entry name" value="SUGAR KINASE"/>
    <property type="match status" value="1"/>
</dbReference>
<evidence type="ECO:0000313" key="13">
    <source>
        <dbReference type="EMBL" id="SVA94803.1"/>
    </source>
</evidence>
<evidence type="ECO:0000256" key="9">
    <source>
        <dbReference type="ARBA" id="ARBA00043149"/>
    </source>
</evidence>
<dbReference type="CDD" id="cd07786">
    <property type="entry name" value="FGGY_EcGK_like"/>
    <property type="match status" value="1"/>
</dbReference>
<evidence type="ECO:0000259" key="11">
    <source>
        <dbReference type="Pfam" id="PF00370"/>
    </source>
</evidence>
<dbReference type="GO" id="GO:0006072">
    <property type="term" value="P:glycerol-3-phosphate metabolic process"/>
    <property type="evidence" value="ECO:0007669"/>
    <property type="project" value="InterPro"/>
</dbReference>
<organism evidence="13">
    <name type="scientific">marine metagenome</name>
    <dbReference type="NCBI Taxonomy" id="408172"/>
    <lineage>
        <taxon>unclassified sequences</taxon>
        <taxon>metagenomes</taxon>
        <taxon>ecological metagenomes</taxon>
    </lineage>
</organism>
<dbReference type="FunFam" id="3.30.420.40:FF:000007">
    <property type="entry name" value="Glycerol kinase"/>
    <property type="match status" value="1"/>
</dbReference>
<evidence type="ECO:0000259" key="12">
    <source>
        <dbReference type="Pfam" id="PF02782"/>
    </source>
</evidence>
<keyword evidence="6" id="KW-0418">Kinase</keyword>
<evidence type="ECO:0000256" key="5">
    <source>
        <dbReference type="ARBA" id="ARBA00022741"/>
    </source>
</evidence>
<dbReference type="PIRSF" id="PIRSF000538">
    <property type="entry name" value="GlpK"/>
    <property type="match status" value="1"/>
</dbReference>
<dbReference type="GO" id="GO:0019563">
    <property type="term" value="P:glycerol catabolic process"/>
    <property type="evidence" value="ECO:0007669"/>
    <property type="project" value="TreeGrafter"/>
</dbReference>
<evidence type="ECO:0000256" key="8">
    <source>
        <dbReference type="ARBA" id="ARBA00022840"/>
    </source>
</evidence>
<evidence type="ECO:0000256" key="7">
    <source>
        <dbReference type="ARBA" id="ARBA00022798"/>
    </source>
</evidence>
<comment type="pathway">
    <text evidence="1">Polyol metabolism; glycerol degradation via glycerol kinase pathway; sn-glycerol 3-phosphate from glycerol: step 1/1.</text>
</comment>
<keyword evidence="7" id="KW-0319">Glycerol metabolism</keyword>
<dbReference type="NCBIfam" id="NF000756">
    <property type="entry name" value="PRK00047.1"/>
    <property type="match status" value="1"/>
</dbReference>
<feature type="domain" description="Carbohydrate kinase FGGY N-terminal" evidence="11">
    <location>
        <begin position="6"/>
        <end position="249"/>
    </location>
</feature>
<dbReference type="PANTHER" id="PTHR10196:SF69">
    <property type="entry name" value="GLYCEROL KINASE"/>
    <property type="match status" value="1"/>
</dbReference>
<gene>
    <name evidence="13" type="ORF">METZ01_LOCUS147657</name>
</gene>
<dbReference type="Pfam" id="PF02782">
    <property type="entry name" value="FGGY_C"/>
    <property type="match status" value="1"/>
</dbReference>
<protein>
    <recommendedName>
        <fullName evidence="3">glycerol kinase</fullName>
        <ecNumber evidence="3">2.7.1.30</ecNumber>
    </recommendedName>
    <alternativeName>
        <fullName evidence="9">ATP:glycerol 3-phosphotransferase</fullName>
    </alternativeName>
</protein>
<dbReference type="EC" id="2.7.1.30" evidence="3"/>
<evidence type="ECO:0000256" key="4">
    <source>
        <dbReference type="ARBA" id="ARBA00022679"/>
    </source>
</evidence>
<dbReference type="HAMAP" id="MF_00186">
    <property type="entry name" value="Glycerol_kin"/>
    <property type="match status" value="1"/>
</dbReference>
<dbReference type="Pfam" id="PF00370">
    <property type="entry name" value="FGGY_N"/>
    <property type="match status" value="1"/>
</dbReference>
<dbReference type="GO" id="GO:0005829">
    <property type="term" value="C:cytosol"/>
    <property type="evidence" value="ECO:0007669"/>
    <property type="project" value="TreeGrafter"/>
</dbReference>
<dbReference type="InterPro" id="IPR018483">
    <property type="entry name" value="Carb_kinase_FGGY_CS"/>
</dbReference>
<dbReference type="InterPro" id="IPR018484">
    <property type="entry name" value="FGGY_N"/>
</dbReference>
<dbReference type="GO" id="GO:0004370">
    <property type="term" value="F:glycerol kinase activity"/>
    <property type="evidence" value="ECO:0007669"/>
    <property type="project" value="UniProtKB-EC"/>
</dbReference>
<dbReference type="NCBIfam" id="TIGR01311">
    <property type="entry name" value="glycerol_kin"/>
    <property type="match status" value="1"/>
</dbReference>
<dbReference type="InterPro" id="IPR005999">
    <property type="entry name" value="Glycerol_kin"/>
</dbReference>
<dbReference type="InterPro" id="IPR043129">
    <property type="entry name" value="ATPase_NBD"/>
</dbReference>
<dbReference type="EMBL" id="UINC01023339">
    <property type="protein sequence ID" value="SVA94803.1"/>
    <property type="molecule type" value="Genomic_DNA"/>
</dbReference>
<evidence type="ECO:0000256" key="1">
    <source>
        <dbReference type="ARBA" id="ARBA00005190"/>
    </source>
</evidence>
<evidence type="ECO:0000256" key="3">
    <source>
        <dbReference type="ARBA" id="ARBA00012099"/>
    </source>
</evidence>
<evidence type="ECO:0000256" key="6">
    <source>
        <dbReference type="ARBA" id="ARBA00022777"/>
    </source>
</evidence>